<feature type="domain" description="PRD" evidence="7">
    <location>
        <begin position="339"/>
        <end position="447"/>
    </location>
</feature>
<dbReference type="Pfam" id="PF00874">
    <property type="entry name" value="PRD"/>
    <property type="match status" value="2"/>
</dbReference>
<dbReference type="InterPro" id="IPR036390">
    <property type="entry name" value="WH_DNA-bd_sf"/>
</dbReference>
<dbReference type="OrthoDB" id="3175596at2"/>
<dbReference type="Proteomes" id="UP000199520">
    <property type="component" value="Unassembled WGS sequence"/>
</dbReference>
<dbReference type="PANTHER" id="PTHR30185">
    <property type="entry name" value="CRYPTIC BETA-GLUCOSIDE BGL OPERON ANTITERMINATOR"/>
    <property type="match status" value="1"/>
</dbReference>
<evidence type="ECO:0000256" key="3">
    <source>
        <dbReference type="ARBA" id="ARBA00023015"/>
    </source>
</evidence>
<dbReference type="InterPro" id="IPR013011">
    <property type="entry name" value="PTS_EIIB_2"/>
</dbReference>
<dbReference type="GO" id="GO:0009401">
    <property type="term" value="P:phosphoenolpyruvate-dependent sugar phosphotransferase system"/>
    <property type="evidence" value="ECO:0007669"/>
    <property type="project" value="InterPro"/>
</dbReference>
<dbReference type="InterPro" id="IPR036095">
    <property type="entry name" value="PTS_EIIB-like_sf"/>
</dbReference>
<dbReference type="InterPro" id="IPR016152">
    <property type="entry name" value="PTrfase/Anion_transptr"/>
</dbReference>
<dbReference type="PANTHER" id="PTHR30185:SF18">
    <property type="entry name" value="TRANSCRIPTIONAL REGULATOR MTLR"/>
    <property type="match status" value="1"/>
</dbReference>
<evidence type="ECO:0000259" key="7">
    <source>
        <dbReference type="PROSITE" id="PS51372"/>
    </source>
</evidence>
<dbReference type="InterPro" id="IPR002178">
    <property type="entry name" value="PTS_EIIA_type-2_dom"/>
</dbReference>
<dbReference type="CDD" id="cd00211">
    <property type="entry name" value="PTS_IIA_fru"/>
    <property type="match status" value="1"/>
</dbReference>
<keyword evidence="3" id="KW-0805">Transcription regulation</keyword>
<protein>
    <submittedName>
        <fullName evidence="8">Transcriptional antiterminator</fullName>
    </submittedName>
</protein>
<dbReference type="SUPFAM" id="SSF52794">
    <property type="entry name" value="PTS system IIB component-like"/>
    <property type="match status" value="1"/>
</dbReference>
<dbReference type="AlphaFoldDB" id="A0A1I4ITJ1"/>
<evidence type="ECO:0000313" key="8">
    <source>
        <dbReference type="EMBL" id="SFL57151.1"/>
    </source>
</evidence>
<dbReference type="Pfam" id="PF00359">
    <property type="entry name" value="PTS_EIIA_2"/>
    <property type="match status" value="1"/>
</dbReference>
<gene>
    <name evidence="8" type="ORF">SAMN04490355_100972</name>
</gene>
<dbReference type="STRING" id="1123291.SAMN04490355_100972"/>
<feature type="domain" description="PTS EIIA type-2" evidence="5">
    <location>
        <begin position="588"/>
        <end position="731"/>
    </location>
</feature>
<dbReference type="SUPFAM" id="SSF46785">
    <property type="entry name" value="Winged helix' DNA-binding domain"/>
    <property type="match status" value="1"/>
</dbReference>
<dbReference type="Gene3D" id="3.40.930.10">
    <property type="entry name" value="Mannitol-specific EII, Chain A"/>
    <property type="match status" value="1"/>
</dbReference>
<evidence type="ECO:0000256" key="4">
    <source>
        <dbReference type="ARBA" id="ARBA00023163"/>
    </source>
</evidence>
<dbReference type="SUPFAM" id="SSF63520">
    <property type="entry name" value="PTS-regulatory domain, PRD"/>
    <property type="match status" value="2"/>
</dbReference>
<dbReference type="InterPro" id="IPR050661">
    <property type="entry name" value="BglG_antiterminators"/>
</dbReference>
<dbReference type="InterPro" id="IPR011608">
    <property type="entry name" value="PRD"/>
</dbReference>
<keyword evidence="9" id="KW-1185">Reference proteome</keyword>
<dbReference type="PROSITE" id="PS51372">
    <property type="entry name" value="PRD_2"/>
    <property type="match status" value="2"/>
</dbReference>
<organism evidence="8 9">
    <name type="scientific">Pelosinus propionicus DSM 13327</name>
    <dbReference type="NCBI Taxonomy" id="1123291"/>
    <lineage>
        <taxon>Bacteria</taxon>
        <taxon>Bacillati</taxon>
        <taxon>Bacillota</taxon>
        <taxon>Negativicutes</taxon>
        <taxon>Selenomonadales</taxon>
        <taxon>Sporomusaceae</taxon>
        <taxon>Pelosinus</taxon>
    </lineage>
</organism>
<dbReference type="Pfam" id="PF08279">
    <property type="entry name" value="HTH_11"/>
    <property type="match status" value="1"/>
</dbReference>
<dbReference type="PROSITE" id="PS51099">
    <property type="entry name" value="PTS_EIIB_TYPE_2"/>
    <property type="match status" value="1"/>
</dbReference>
<dbReference type="InterPro" id="IPR013196">
    <property type="entry name" value="HTH_11"/>
</dbReference>
<dbReference type="PROSITE" id="PS51094">
    <property type="entry name" value="PTS_EIIA_TYPE_2"/>
    <property type="match status" value="1"/>
</dbReference>
<keyword evidence="4" id="KW-0804">Transcription</keyword>
<sequence length="736" mass="83703">MSQLVRQILLFYECLSVLYNGNEKEVIGITLNEMSAQLFQMITSSDQAVTISALAEALHSTPRQIRYSLDKIDEFLEYNKFPQFLRKPNVGITYTASPQIVEMIMQKLLDRENYHYIASQEERVEIILAVLLQQENYMTIDDLGERLKTSRSTVIKDLSKVREVLKDNHLTLISSTNHGIKIMGEERYLRRASIELLMKCIEVRGFLNQEISQMLKNMNTIFSQSEISNMFSNMNIPFIEGCVIEAEKQLETTFSDEAFYGLVMHIAIAIKRINLGRDIVMPYNELKSYETTKEFAAASYVASKLEEEFKIEVPYAEIGYITIHLLGSNVYASNTSSNEDWPALQIVTGKILEEVSQRLQQESLIQDEDLFSGLLEHLRPAIYRLKNDLKLKNPVLDEIKVRYHQLFQIVKNSMASVEGYIGKSFNDEEIGYFTLHFGAALEKLKDKNEMEKKILVVCSTGLGTARLLSSRLQQLFYVKIVDVIAYRQVNQVLRDRKVDLIVTTLPVKTDVVPCVQVNPMLLEKDVEKLKKYLIQYHFQPKDIFLQTLTLIEEHCDIKNYDALVAGLAKILKADNIGKKGVVQPLLRELLTADMIEVNVKTKSWEEVIYKGGKLLEDSGLIEHRYVDAMVSTVKKMGAYIVIAKGIAMPHARPEDGVKKVGMALITLKAPVNFGSKENDPVSVAVFLCAVDNTTHLKALAELMQLLDDEEFKATADAASSKEEIVAYINSKEVDRR</sequence>
<evidence type="ECO:0000256" key="2">
    <source>
        <dbReference type="ARBA" id="ARBA00022737"/>
    </source>
</evidence>
<dbReference type="CDD" id="cd05568">
    <property type="entry name" value="PTS_IIB_bgl_like"/>
    <property type="match status" value="1"/>
</dbReference>
<dbReference type="GO" id="GO:0006355">
    <property type="term" value="P:regulation of DNA-templated transcription"/>
    <property type="evidence" value="ECO:0007669"/>
    <property type="project" value="InterPro"/>
</dbReference>
<dbReference type="SUPFAM" id="SSF55804">
    <property type="entry name" value="Phoshotransferase/anion transport protein"/>
    <property type="match status" value="1"/>
</dbReference>
<dbReference type="InterPro" id="IPR036634">
    <property type="entry name" value="PRD_sf"/>
</dbReference>
<evidence type="ECO:0000313" key="9">
    <source>
        <dbReference type="Proteomes" id="UP000199520"/>
    </source>
</evidence>
<dbReference type="InterPro" id="IPR036388">
    <property type="entry name" value="WH-like_DNA-bd_sf"/>
</dbReference>
<dbReference type="Gene3D" id="3.40.50.2300">
    <property type="match status" value="1"/>
</dbReference>
<dbReference type="EMBL" id="FOTS01000009">
    <property type="protein sequence ID" value="SFL57151.1"/>
    <property type="molecule type" value="Genomic_DNA"/>
</dbReference>
<accession>A0A1I4ITJ1</accession>
<evidence type="ECO:0000259" key="5">
    <source>
        <dbReference type="PROSITE" id="PS51094"/>
    </source>
</evidence>
<evidence type="ECO:0000259" key="6">
    <source>
        <dbReference type="PROSITE" id="PS51099"/>
    </source>
</evidence>
<evidence type="ECO:0000256" key="1">
    <source>
        <dbReference type="ARBA" id="ARBA00022679"/>
    </source>
</evidence>
<dbReference type="GO" id="GO:0008982">
    <property type="term" value="F:protein-N(PI)-phosphohistidine-sugar phosphotransferase activity"/>
    <property type="evidence" value="ECO:0007669"/>
    <property type="project" value="InterPro"/>
</dbReference>
<feature type="domain" description="PRD" evidence="7">
    <location>
        <begin position="230"/>
        <end position="335"/>
    </location>
</feature>
<name>A0A1I4ITJ1_9FIRM</name>
<dbReference type="Gene3D" id="1.10.1790.10">
    <property type="entry name" value="PRD domain"/>
    <property type="match status" value="2"/>
</dbReference>
<keyword evidence="1" id="KW-0808">Transferase</keyword>
<feature type="domain" description="PTS EIIB type-2" evidence="6">
    <location>
        <begin position="452"/>
        <end position="541"/>
    </location>
</feature>
<keyword evidence="2" id="KW-0677">Repeat</keyword>
<proteinExistence type="predicted"/>
<reference evidence="9" key="1">
    <citation type="submission" date="2016-10" db="EMBL/GenBank/DDBJ databases">
        <authorList>
            <person name="Varghese N."/>
            <person name="Submissions S."/>
        </authorList>
    </citation>
    <scope>NUCLEOTIDE SEQUENCE [LARGE SCALE GENOMIC DNA]</scope>
    <source>
        <strain evidence="9">DSM 13327</strain>
    </source>
</reference>
<dbReference type="Gene3D" id="1.10.10.10">
    <property type="entry name" value="Winged helix-like DNA-binding domain superfamily/Winged helix DNA-binding domain"/>
    <property type="match status" value="1"/>
</dbReference>